<gene>
    <name evidence="1" type="ORF">H9703_05315</name>
</gene>
<comment type="caution">
    <text evidence="1">The sequence shown here is derived from an EMBL/GenBank/DDBJ whole genome shotgun (WGS) entry which is preliminary data.</text>
</comment>
<dbReference type="EMBL" id="DWWN01000035">
    <property type="protein sequence ID" value="HJC45539.1"/>
    <property type="molecule type" value="Genomic_DNA"/>
</dbReference>
<reference evidence="1" key="1">
    <citation type="journal article" date="2021" name="PeerJ">
        <title>Extensive microbial diversity within the chicken gut microbiome revealed by metagenomics and culture.</title>
        <authorList>
            <person name="Gilroy R."/>
            <person name="Ravi A."/>
            <person name="Getino M."/>
            <person name="Pursley I."/>
            <person name="Horton D.L."/>
            <person name="Alikhan N.F."/>
            <person name="Baker D."/>
            <person name="Gharbi K."/>
            <person name="Hall N."/>
            <person name="Watson M."/>
            <person name="Adriaenssens E.M."/>
            <person name="Foster-Nyarko E."/>
            <person name="Jarju S."/>
            <person name="Secka A."/>
            <person name="Antonio M."/>
            <person name="Oren A."/>
            <person name="Chaudhuri R.R."/>
            <person name="La Ragione R."/>
            <person name="Hildebrand F."/>
            <person name="Pallen M.J."/>
        </authorList>
    </citation>
    <scope>NUCLEOTIDE SEQUENCE</scope>
    <source>
        <strain evidence="1">ChiSjej5B23-2810</strain>
    </source>
</reference>
<evidence type="ECO:0000313" key="2">
    <source>
        <dbReference type="Proteomes" id="UP000823906"/>
    </source>
</evidence>
<evidence type="ECO:0000313" key="1">
    <source>
        <dbReference type="EMBL" id="HJC45539.1"/>
    </source>
</evidence>
<name>A0A9D2T4Q2_9FIRM</name>
<sequence length="99" mass="11356">MSQYLSDVEKSSPSHILLESYQIEMKCHLVSAMTYIADNGMLPEAVWTHLLVQNCPLNYLYELWMNDPNTLTPELAEIMKPVLERDYEAHKARKGGQTA</sequence>
<organism evidence="1 2">
    <name type="scientific">Candidatus Faecalibacterium faecigallinarum</name>
    <dbReference type="NCBI Taxonomy" id="2838577"/>
    <lineage>
        <taxon>Bacteria</taxon>
        <taxon>Bacillati</taxon>
        <taxon>Bacillota</taxon>
        <taxon>Clostridia</taxon>
        <taxon>Eubacteriales</taxon>
        <taxon>Oscillospiraceae</taxon>
        <taxon>Faecalibacterium</taxon>
    </lineage>
</organism>
<dbReference type="AlphaFoldDB" id="A0A9D2T4Q2"/>
<accession>A0A9D2T4Q2</accession>
<protein>
    <submittedName>
        <fullName evidence="1">DUF3848 domain-containing protein</fullName>
    </submittedName>
</protein>
<reference evidence="1" key="2">
    <citation type="submission" date="2021-04" db="EMBL/GenBank/DDBJ databases">
        <authorList>
            <person name="Gilroy R."/>
        </authorList>
    </citation>
    <scope>NUCLEOTIDE SEQUENCE</scope>
    <source>
        <strain evidence="1">ChiSjej5B23-2810</strain>
    </source>
</reference>
<proteinExistence type="predicted"/>
<dbReference type="Proteomes" id="UP000823906">
    <property type="component" value="Unassembled WGS sequence"/>
</dbReference>